<dbReference type="Proteomes" id="UP000244162">
    <property type="component" value="Unassembled WGS sequence"/>
</dbReference>
<sequence>MEAIGRGLIDHSLAKERWTHAAHFAAALWIILRRPDLSPSRDMPDIIRSYNEAVGGMNSDSAGYHETITQASLRAAAAFAAERPHMPLHLLCNALLASPLGRKDWLLAYWTRERLFSTEARRRWIEPDIAPLPFAP</sequence>
<dbReference type="OrthoDB" id="117988at2"/>
<evidence type="ECO:0000313" key="2">
    <source>
        <dbReference type="Proteomes" id="UP000244162"/>
    </source>
</evidence>
<organism evidence="1 2">
    <name type="scientific">Sphingomonas oleivorans</name>
    <dbReference type="NCBI Taxonomy" id="1735121"/>
    <lineage>
        <taxon>Bacteria</taxon>
        <taxon>Pseudomonadati</taxon>
        <taxon>Pseudomonadota</taxon>
        <taxon>Alphaproteobacteria</taxon>
        <taxon>Sphingomonadales</taxon>
        <taxon>Sphingomonadaceae</taxon>
        <taxon>Sphingomonas</taxon>
    </lineage>
</organism>
<name>A0A2T5G0D4_9SPHN</name>
<accession>A0A2T5G0D4</accession>
<protein>
    <submittedName>
        <fullName evidence="1">Uncharacterized protein</fullName>
    </submittedName>
</protein>
<evidence type="ECO:0000313" key="1">
    <source>
        <dbReference type="EMBL" id="PTQ12431.1"/>
    </source>
</evidence>
<gene>
    <name evidence="1" type="ORF">CLG96_07210</name>
</gene>
<dbReference type="EMBL" id="NWBU01000005">
    <property type="protein sequence ID" value="PTQ12431.1"/>
    <property type="molecule type" value="Genomic_DNA"/>
</dbReference>
<reference evidence="1 2" key="1">
    <citation type="submission" date="2017-09" db="EMBL/GenBank/DDBJ databases">
        <title>Sphingomonas panjinensis sp.nov., isolated from oil-contaminated soil.</title>
        <authorList>
            <person name="Wang L."/>
            <person name="Chen L."/>
        </authorList>
    </citation>
    <scope>NUCLEOTIDE SEQUENCE [LARGE SCALE GENOMIC DNA]</scope>
    <source>
        <strain evidence="1 2">FW-11</strain>
    </source>
</reference>
<comment type="caution">
    <text evidence="1">The sequence shown here is derived from an EMBL/GenBank/DDBJ whole genome shotgun (WGS) entry which is preliminary data.</text>
</comment>
<keyword evidence="2" id="KW-1185">Reference proteome</keyword>
<proteinExistence type="predicted"/>
<dbReference type="AlphaFoldDB" id="A0A2T5G0D4"/>